<comment type="subcellular location">
    <subcellularLocation>
        <location evidence="1">Cell membrane</location>
        <topology evidence="1">Multi-pass membrane protein</topology>
    </subcellularLocation>
</comment>
<comment type="caution">
    <text evidence="9">The sequence shown here is derived from an EMBL/GenBank/DDBJ whole genome shotgun (WGS) entry which is preliminary data.</text>
</comment>
<dbReference type="RefSeq" id="WP_386049027.1">
    <property type="nucleotide sequence ID" value="NZ_JBHUIO010000011.1"/>
</dbReference>
<dbReference type="PANTHER" id="PTHR14969:SF62">
    <property type="entry name" value="DECAPRENYLPHOSPHORYL-5-PHOSPHORIBOSE PHOSPHATASE RV3807C-RELATED"/>
    <property type="match status" value="1"/>
</dbReference>
<feature type="domain" description="Phosphatidic acid phosphatase type 2/haloperoxidase" evidence="8">
    <location>
        <begin position="62"/>
        <end position="171"/>
    </location>
</feature>
<evidence type="ECO:0000313" key="9">
    <source>
        <dbReference type="EMBL" id="MFD2171860.1"/>
    </source>
</evidence>
<keyword evidence="6 7" id="KW-0472">Membrane</keyword>
<feature type="transmembrane region" description="Helical" evidence="7">
    <location>
        <begin position="31"/>
        <end position="52"/>
    </location>
</feature>
<keyword evidence="3 7" id="KW-0812">Transmembrane</keyword>
<keyword evidence="4" id="KW-0378">Hydrolase</keyword>
<feature type="transmembrane region" description="Helical" evidence="7">
    <location>
        <begin position="150"/>
        <end position="170"/>
    </location>
</feature>
<dbReference type="Proteomes" id="UP001597343">
    <property type="component" value="Unassembled WGS sequence"/>
</dbReference>
<dbReference type="Gene3D" id="1.20.144.10">
    <property type="entry name" value="Phosphatidic acid phosphatase type 2/haloperoxidase"/>
    <property type="match status" value="2"/>
</dbReference>
<protein>
    <submittedName>
        <fullName evidence="9">Phosphatase PAP2 family protein</fullName>
    </submittedName>
</protein>
<evidence type="ECO:0000256" key="3">
    <source>
        <dbReference type="ARBA" id="ARBA00022692"/>
    </source>
</evidence>
<evidence type="ECO:0000256" key="7">
    <source>
        <dbReference type="SAM" id="Phobius"/>
    </source>
</evidence>
<name>A0ABW5A2Y8_9BACL</name>
<feature type="transmembrane region" description="Helical" evidence="7">
    <location>
        <begin position="117"/>
        <end position="144"/>
    </location>
</feature>
<dbReference type="InterPro" id="IPR000326">
    <property type="entry name" value="PAP2/HPO"/>
</dbReference>
<dbReference type="Pfam" id="PF01569">
    <property type="entry name" value="PAP2"/>
    <property type="match status" value="1"/>
</dbReference>
<reference evidence="10" key="1">
    <citation type="journal article" date="2019" name="Int. J. Syst. Evol. Microbiol.">
        <title>The Global Catalogue of Microorganisms (GCM) 10K type strain sequencing project: providing services to taxonomists for standard genome sequencing and annotation.</title>
        <authorList>
            <consortium name="The Broad Institute Genomics Platform"/>
            <consortium name="The Broad Institute Genome Sequencing Center for Infectious Disease"/>
            <person name="Wu L."/>
            <person name="Ma J."/>
        </authorList>
    </citation>
    <scope>NUCLEOTIDE SEQUENCE [LARGE SCALE GENOMIC DNA]</scope>
    <source>
        <strain evidence="10">CGMCC 1.13574</strain>
    </source>
</reference>
<dbReference type="CDD" id="cd01610">
    <property type="entry name" value="PAP2_like"/>
    <property type="match status" value="1"/>
</dbReference>
<keyword evidence="2" id="KW-1003">Cell membrane</keyword>
<keyword evidence="5 7" id="KW-1133">Transmembrane helix</keyword>
<gene>
    <name evidence="9" type="ORF">ACFSOY_18000</name>
</gene>
<accession>A0ABW5A2Y8</accession>
<evidence type="ECO:0000313" key="10">
    <source>
        <dbReference type="Proteomes" id="UP001597343"/>
    </source>
</evidence>
<proteinExistence type="predicted"/>
<dbReference type="PANTHER" id="PTHR14969">
    <property type="entry name" value="SPHINGOSINE-1-PHOSPHATE PHOSPHOHYDROLASE"/>
    <property type="match status" value="1"/>
</dbReference>
<dbReference type="InterPro" id="IPR036938">
    <property type="entry name" value="PAP2/HPO_sf"/>
</dbReference>
<dbReference type="EMBL" id="JBHUIO010000011">
    <property type="protein sequence ID" value="MFD2171860.1"/>
    <property type="molecule type" value="Genomic_DNA"/>
</dbReference>
<evidence type="ECO:0000256" key="6">
    <source>
        <dbReference type="ARBA" id="ARBA00023136"/>
    </source>
</evidence>
<evidence type="ECO:0000256" key="2">
    <source>
        <dbReference type="ARBA" id="ARBA00022475"/>
    </source>
</evidence>
<organism evidence="9 10">
    <name type="scientific">Tumebacillus lipolyticus</name>
    <dbReference type="NCBI Taxonomy" id="1280370"/>
    <lineage>
        <taxon>Bacteria</taxon>
        <taxon>Bacillati</taxon>
        <taxon>Bacillota</taxon>
        <taxon>Bacilli</taxon>
        <taxon>Bacillales</taxon>
        <taxon>Alicyclobacillaceae</taxon>
        <taxon>Tumebacillus</taxon>
    </lineage>
</organism>
<sequence>MKRMTLWMRSGDIVTFFWVNRAWKNGVTDRVMPAITHLGGVIWCVVLSLALLVSTDPFWQDTGIHLSISLLVSHLIVALCKKVMPRPRPYQVLEHVSTGRHLLQDASFPSGHSTAAFCTATVLSIALPGLLLPFFGLAALVALSRVYLGLHYPSDILTGAALGTIVAWLLG</sequence>
<evidence type="ECO:0000259" key="8">
    <source>
        <dbReference type="SMART" id="SM00014"/>
    </source>
</evidence>
<feature type="transmembrane region" description="Helical" evidence="7">
    <location>
        <begin position="64"/>
        <end position="80"/>
    </location>
</feature>
<dbReference type="SMART" id="SM00014">
    <property type="entry name" value="acidPPc"/>
    <property type="match status" value="1"/>
</dbReference>
<dbReference type="SUPFAM" id="SSF48317">
    <property type="entry name" value="Acid phosphatase/Vanadium-dependent haloperoxidase"/>
    <property type="match status" value="1"/>
</dbReference>
<keyword evidence="10" id="KW-1185">Reference proteome</keyword>
<evidence type="ECO:0000256" key="4">
    <source>
        <dbReference type="ARBA" id="ARBA00022801"/>
    </source>
</evidence>
<evidence type="ECO:0000256" key="5">
    <source>
        <dbReference type="ARBA" id="ARBA00022989"/>
    </source>
</evidence>
<evidence type="ECO:0000256" key="1">
    <source>
        <dbReference type="ARBA" id="ARBA00004651"/>
    </source>
</evidence>